<evidence type="ECO:0000256" key="5">
    <source>
        <dbReference type="RuleBase" id="RU368084"/>
    </source>
</evidence>
<feature type="coiled-coil region" evidence="6">
    <location>
        <begin position="359"/>
        <end position="386"/>
    </location>
</feature>
<dbReference type="EMBL" id="BTGB01000003">
    <property type="protein sequence ID" value="GMM46171.1"/>
    <property type="molecule type" value="Genomic_DNA"/>
</dbReference>
<feature type="compositionally biased region" description="Polar residues" evidence="7">
    <location>
        <begin position="255"/>
        <end position="267"/>
    </location>
</feature>
<dbReference type="GO" id="GO:0006260">
    <property type="term" value="P:DNA replication"/>
    <property type="evidence" value="ECO:0007669"/>
    <property type="project" value="UniProtKB-UniRule"/>
</dbReference>
<dbReference type="Pfam" id="PF04084">
    <property type="entry name" value="RecA-like_ORC2"/>
    <property type="match status" value="1"/>
</dbReference>
<comment type="caution">
    <text evidence="10">The sequence shown here is derived from an EMBL/GenBank/DDBJ whole genome shotgun (WGS) entry which is preliminary data.</text>
</comment>
<comment type="similarity">
    <text evidence="2 5">Belongs to the ORC2 family.</text>
</comment>
<evidence type="ECO:0000256" key="7">
    <source>
        <dbReference type="SAM" id="MobiDB-lite"/>
    </source>
</evidence>
<evidence type="ECO:0000313" key="11">
    <source>
        <dbReference type="Proteomes" id="UP001378960"/>
    </source>
</evidence>
<dbReference type="Pfam" id="PF24882">
    <property type="entry name" value="WHD_ORC2"/>
    <property type="match status" value="1"/>
</dbReference>
<keyword evidence="6" id="KW-0175">Coiled coil</keyword>
<evidence type="ECO:0000256" key="6">
    <source>
        <dbReference type="SAM" id="Coils"/>
    </source>
</evidence>
<accession>A0AAV5R3S9</accession>
<comment type="function">
    <text evidence="5">Component of the origin recognition complex (ORC) that binds origins of replication. DNA-binding is ATP-dependent. ORC is required to assemble the pre-replication complex necessary to initiate DNA replication.</text>
</comment>
<name>A0AAV5R3S9_PICKL</name>
<evidence type="ECO:0000313" key="10">
    <source>
        <dbReference type="EMBL" id="GMM46171.1"/>
    </source>
</evidence>
<feature type="region of interest" description="Disordered" evidence="7">
    <location>
        <begin position="1"/>
        <end position="22"/>
    </location>
</feature>
<feature type="domain" description="Origin recognition complex subunit 2 RecA-like" evidence="8">
    <location>
        <begin position="378"/>
        <end position="544"/>
    </location>
</feature>
<evidence type="ECO:0000259" key="8">
    <source>
        <dbReference type="Pfam" id="PF04084"/>
    </source>
</evidence>
<evidence type="ECO:0000259" key="9">
    <source>
        <dbReference type="Pfam" id="PF24882"/>
    </source>
</evidence>
<dbReference type="Proteomes" id="UP001378960">
    <property type="component" value="Unassembled WGS sequence"/>
</dbReference>
<evidence type="ECO:0000256" key="1">
    <source>
        <dbReference type="ARBA" id="ARBA00004123"/>
    </source>
</evidence>
<feature type="domain" description="Origin recognition complex subunit 2 winged-helix" evidence="9">
    <location>
        <begin position="623"/>
        <end position="679"/>
    </location>
</feature>
<keyword evidence="3 5" id="KW-0235">DNA replication</keyword>
<dbReference type="GO" id="GO:0003688">
    <property type="term" value="F:DNA replication origin binding"/>
    <property type="evidence" value="ECO:0007669"/>
    <property type="project" value="UniProtKB-UniRule"/>
</dbReference>
<protein>
    <recommendedName>
        <fullName evidence="5">Origin recognition complex subunit 2</fullName>
    </recommendedName>
</protein>
<dbReference type="InterPro" id="IPR056773">
    <property type="entry name" value="WHD_ORC2"/>
</dbReference>
<dbReference type="PANTHER" id="PTHR14052">
    <property type="entry name" value="ORIGIN RECOGNITION COMPLEX SUBUNIT 2"/>
    <property type="match status" value="1"/>
</dbReference>
<feature type="region of interest" description="Disordered" evidence="7">
    <location>
        <begin position="215"/>
        <end position="288"/>
    </location>
</feature>
<evidence type="ECO:0000256" key="2">
    <source>
        <dbReference type="ARBA" id="ARBA00007421"/>
    </source>
</evidence>
<dbReference type="GO" id="GO:0005664">
    <property type="term" value="C:nuclear origin of replication recognition complex"/>
    <property type="evidence" value="ECO:0007669"/>
    <property type="project" value="UniProtKB-UniRule"/>
</dbReference>
<keyword evidence="4 5" id="KW-0539">Nucleus</keyword>
<evidence type="ECO:0000256" key="4">
    <source>
        <dbReference type="ARBA" id="ARBA00023242"/>
    </source>
</evidence>
<evidence type="ECO:0000256" key="3">
    <source>
        <dbReference type="ARBA" id="ARBA00022705"/>
    </source>
</evidence>
<proteinExistence type="inferred from homology"/>
<keyword evidence="11" id="KW-1185">Reference proteome</keyword>
<comment type="subunit">
    <text evidence="5">Component of the origin recognition complex (ORC).</text>
</comment>
<comment type="subcellular location">
    <subcellularLocation>
        <location evidence="1 5">Nucleus</location>
    </subcellularLocation>
</comment>
<dbReference type="PANTHER" id="PTHR14052:SF0">
    <property type="entry name" value="ORIGIN RECOGNITION COMPLEX SUBUNIT 2"/>
    <property type="match status" value="1"/>
</dbReference>
<dbReference type="InterPro" id="IPR056772">
    <property type="entry name" value="RecA-like_ORC2"/>
</dbReference>
<sequence length="691" mass="80273">MLRKQGSGHMGQKSPHKKDRISTLEFSVAKLRSPMKRSMFELNKIAYENAKQNRKLNLDNEIDDDEELVLNENRILNEIIRLSKVDGTNPLHLEDEEEAQDDLKIQRRKRIEQRIAETDLGTDDEYIPEPKIEADNVREVLTVSDENLEKEISSPSRKRKLSITFRKDDEVLKDDHNEFIEFVEENTEDPPLKKPTISNTAIRINLKTDTTPSLKFESNEIKPSISPVNTPLSTPIKKESNNSAFSSPLRRTPRTRISTQLQAASIESSPRSPRSPRRSTRNLASSFNDFEKLKPKNFQSIKLMEVPDIDTNDDELLETDKNAKNRTLYHDGYEAYFEQSQTRPHISKNSMSSFPELTYEEFNEYNKELDLKMSKLQTNLSRLYEMQFAQWSFELKEGFNLMFYGFGSKRNLLIKFLRDYLLPEEKNAKCLVINGYNPEFSIRSLFRELWKICFNKVSPIKNELREICNLTHLEFMKHKYKSTKLFILINNIDGESFKNEDLQYILSQISKIQQISLLCTADNLNTPVLWDASTLSNFNFIWHHISNYQSYATELTFKDPLSLGKTDEIAGSRGAKYVLNSLTENAKSLYKHLILSQIEKIDNFIGDDVKLVENRGNIKGSMKCSIQLRDFYELCISEFIISNDISFRTILGEFSEHKMCTLSRDSTGVEMIYIGFSIDELEKLLDQELMD</sequence>
<gene>
    <name evidence="10" type="ORF">DAPK24_027460</name>
</gene>
<dbReference type="AlphaFoldDB" id="A0AAV5R3S9"/>
<dbReference type="InterPro" id="IPR007220">
    <property type="entry name" value="ORC2"/>
</dbReference>
<reference evidence="10 11" key="1">
    <citation type="journal article" date="2023" name="Elife">
        <title>Identification of key yeast species and microbe-microbe interactions impacting larval growth of Drosophila in the wild.</title>
        <authorList>
            <person name="Mure A."/>
            <person name="Sugiura Y."/>
            <person name="Maeda R."/>
            <person name="Honda K."/>
            <person name="Sakurai N."/>
            <person name="Takahashi Y."/>
            <person name="Watada M."/>
            <person name="Katoh T."/>
            <person name="Gotoh A."/>
            <person name="Gotoh Y."/>
            <person name="Taniguchi I."/>
            <person name="Nakamura K."/>
            <person name="Hayashi T."/>
            <person name="Katayama T."/>
            <person name="Uemura T."/>
            <person name="Hattori Y."/>
        </authorList>
    </citation>
    <scope>NUCLEOTIDE SEQUENCE [LARGE SCALE GENOMIC DNA]</scope>
    <source>
        <strain evidence="10 11">PK-24</strain>
    </source>
</reference>
<organism evidence="10 11">
    <name type="scientific">Pichia kluyveri</name>
    <name type="common">Yeast</name>
    <dbReference type="NCBI Taxonomy" id="36015"/>
    <lineage>
        <taxon>Eukaryota</taxon>
        <taxon>Fungi</taxon>
        <taxon>Dikarya</taxon>
        <taxon>Ascomycota</taxon>
        <taxon>Saccharomycotina</taxon>
        <taxon>Pichiomycetes</taxon>
        <taxon>Pichiales</taxon>
        <taxon>Pichiaceae</taxon>
        <taxon>Pichia</taxon>
    </lineage>
</organism>